<protein>
    <submittedName>
        <fullName evidence="1">Uncharacterized protein</fullName>
    </submittedName>
</protein>
<name>A0A517TF48_9PLAN</name>
<dbReference type="AlphaFoldDB" id="A0A517TF48"/>
<dbReference type="EMBL" id="CP036316">
    <property type="protein sequence ID" value="QDT66988.1"/>
    <property type="molecule type" value="Genomic_DNA"/>
</dbReference>
<gene>
    <name evidence="1" type="ORF">V22_42600</name>
</gene>
<proteinExistence type="predicted"/>
<sequence>MNRKNAKEISSWIVAQLETTAEAELFLVGYPVVLSYPPLTNIKFIVVREDSISVGIVLIWHKSVFPWSPRYSLELESQRCCEPERLRDLIKRLSVFNSLHISKKRVPYDVQIDEDIPWVFSTLDENELFISSRKMLKSAACIDLCLTVNSAINSLLNFDNTP</sequence>
<organism evidence="1 2">
    <name type="scientific">Calycomorphotria hydatis</name>
    <dbReference type="NCBI Taxonomy" id="2528027"/>
    <lineage>
        <taxon>Bacteria</taxon>
        <taxon>Pseudomonadati</taxon>
        <taxon>Planctomycetota</taxon>
        <taxon>Planctomycetia</taxon>
        <taxon>Planctomycetales</taxon>
        <taxon>Planctomycetaceae</taxon>
        <taxon>Calycomorphotria</taxon>
    </lineage>
</organism>
<accession>A0A517TF48</accession>
<keyword evidence="2" id="KW-1185">Reference proteome</keyword>
<reference evidence="1 2" key="1">
    <citation type="submission" date="2019-02" db="EMBL/GenBank/DDBJ databases">
        <title>Deep-cultivation of Planctomycetes and their phenomic and genomic characterization uncovers novel biology.</title>
        <authorList>
            <person name="Wiegand S."/>
            <person name="Jogler M."/>
            <person name="Boedeker C."/>
            <person name="Pinto D."/>
            <person name="Vollmers J."/>
            <person name="Rivas-Marin E."/>
            <person name="Kohn T."/>
            <person name="Peeters S.H."/>
            <person name="Heuer A."/>
            <person name="Rast P."/>
            <person name="Oberbeckmann S."/>
            <person name="Bunk B."/>
            <person name="Jeske O."/>
            <person name="Meyerdierks A."/>
            <person name="Storesund J.E."/>
            <person name="Kallscheuer N."/>
            <person name="Luecker S."/>
            <person name="Lage O.M."/>
            <person name="Pohl T."/>
            <person name="Merkel B.J."/>
            <person name="Hornburger P."/>
            <person name="Mueller R.-W."/>
            <person name="Bruemmer F."/>
            <person name="Labrenz M."/>
            <person name="Spormann A.M."/>
            <person name="Op den Camp H."/>
            <person name="Overmann J."/>
            <person name="Amann R."/>
            <person name="Jetten M.S.M."/>
            <person name="Mascher T."/>
            <person name="Medema M.H."/>
            <person name="Devos D.P."/>
            <person name="Kaster A.-K."/>
            <person name="Ovreas L."/>
            <person name="Rohde M."/>
            <person name="Galperin M.Y."/>
            <person name="Jogler C."/>
        </authorList>
    </citation>
    <scope>NUCLEOTIDE SEQUENCE [LARGE SCALE GENOMIC DNA]</scope>
    <source>
        <strain evidence="1 2">V22</strain>
    </source>
</reference>
<dbReference type="Proteomes" id="UP000319976">
    <property type="component" value="Chromosome"/>
</dbReference>
<evidence type="ECO:0000313" key="2">
    <source>
        <dbReference type="Proteomes" id="UP000319976"/>
    </source>
</evidence>
<dbReference type="KEGG" id="chya:V22_42600"/>
<evidence type="ECO:0000313" key="1">
    <source>
        <dbReference type="EMBL" id="QDT66988.1"/>
    </source>
</evidence>
<dbReference type="RefSeq" id="WP_145266581.1">
    <property type="nucleotide sequence ID" value="NZ_CP036316.1"/>
</dbReference>